<comment type="subcellular location">
    <subcellularLocation>
        <location evidence="1">Cell membrane</location>
        <topology evidence="1">Multi-pass membrane protein</topology>
    </subcellularLocation>
</comment>
<dbReference type="InterPro" id="IPR022791">
    <property type="entry name" value="L-PG_synthase/AglD"/>
</dbReference>
<evidence type="ECO:0000313" key="11">
    <source>
        <dbReference type="Proteomes" id="UP000239462"/>
    </source>
</evidence>
<feature type="transmembrane region" description="Helical" evidence="7">
    <location>
        <begin position="37"/>
        <end position="60"/>
    </location>
</feature>
<evidence type="ECO:0000256" key="6">
    <source>
        <dbReference type="ARBA" id="ARBA00023136"/>
    </source>
</evidence>
<evidence type="ECO:0000256" key="5">
    <source>
        <dbReference type="ARBA" id="ARBA00022989"/>
    </source>
</evidence>
<dbReference type="Proteomes" id="UP000590564">
    <property type="component" value="Unassembled WGS sequence"/>
</dbReference>
<sequence>MDRKQHRLLRNIVVYGLGISIISFIIYKIGIFEVCAVLASANVGIYLFAVFIYLVTLYVLSMRWNYLLKLNGYSAGSKNLLLLITMGQFINNVTPSMKGGSEPFRAYYLSKLEQIPYHVSFSAVIIERILDSVIFLIFSFFVIIYFALKGVVYTEAFAIAWFLVMALTISIVYIAMHKKWAFKITLQIAKIVTKFSSKTLNEQKIKDTINKFQKTMIFFKGNRRGMITALLISSAWWLLDIFRIYVLFIAISTNVAFISVASTYLVALLVGILPTLPGGLGTSDTAMIAMYSFFNIPYSNAAAGTLLDRSISYIGVTIIGSIAFKIIKKKSKENSYEVES</sequence>
<keyword evidence="6 7" id="KW-0472">Membrane</keyword>
<evidence type="ECO:0000256" key="2">
    <source>
        <dbReference type="ARBA" id="ARBA00011061"/>
    </source>
</evidence>
<dbReference type="EMBL" id="JACHED010000001">
    <property type="protein sequence ID" value="MBB6496791.1"/>
    <property type="molecule type" value="Genomic_DNA"/>
</dbReference>
<keyword evidence="5 7" id="KW-1133">Transmembrane helix</keyword>
<accession>A0A2L1CBG6</accession>
<dbReference type="EMBL" id="CP026606">
    <property type="protein sequence ID" value="AVB76695.1"/>
    <property type="molecule type" value="Genomic_DNA"/>
</dbReference>
<dbReference type="Proteomes" id="UP000239462">
    <property type="component" value="Chromosome"/>
</dbReference>
<feature type="transmembrane region" description="Helical" evidence="7">
    <location>
        <begin position="158"/>
        <end position="176"/>
    </location>
</feature>
<evidence type="ECO:0000313" key="9">
    <source>
        <dbReference type="EMBL" id="MBA2863204.1"/>
    </source>
</evidence>
<evidence type="ECO:0000256" key="1">
    <source>
        <dbReference type="ARBA" id="ARBA00004651"/>
    </source>
</evidence>
<evidence type="ECO:0000256" key="4">
    <source>
        <dbReference type="ARBA" id="ARBA00022692"/>
    </source>
</evidence>
<feature type="transmembrane region" description="Helical" evidence="7">
    <location>
        <begin position="245"/>
        <end position="273"/>
    </location>
</feature>
<reference evidence="9 12" key="3">
    <citation type="submission" date="2020-07" db="EMBL/GenBank/DDBJ databases">
        <title>Genomic Encyclopedia of Type Strains, Phase IV (KMG-V): Genome sequencing to study the core and pangenomes of soil and plant-associated prokaryotes.</title>
        <authorList>
            <person name="Whitman W."/>
        </authorList>
    </citation>
    <scope>NUCLEOTIDE SEQUENCE [LARGE SCALE GENOMIC DNA]</scope>
    <source>
        <strain evidence="9 12">C13</strain>
        <strain evidence="10 13">D1</strain>
    </source>
</reference>
<keyword evidence="4 7" id="KW-0812">Transmembrane</keyword>
<organism evidence="8 11">
    <name type="scientific">Methanococcus maripaludis</name>
    <name type="common">Methanococcus deltae</name>
    <dbReference type="NCBI Taxonomy" id="39152"/>
    <lineage>
        <taxon>Archaea</taxon>
        <taxon>Methanobacteriati</taxon>
        <taxon>Methanobacteriota</taxon>
        <taxon>Methanomada group</taxon>
        <taxon>Methanococci</taxon>
        <taxon>Methanococcales</taxon>
        <taxon>Methanococcaceae</taxon>
        <taxon>Methanococcus</taxon>
    </lineage>
</organism>
<dbReference type="PANTHER" id="PTHR39087:SF2">
    <property type="entry name" value="UPF0104 MEMBRANE PROTEIN MJ1595"/>
    <property type="match status" value="1"/>
</dbReference>
<dbReference type="GO" id="GO:0005886">
    <property type="term" value="C:plasma membrane"/>
    <property type="evidence" value="ECO:0007669"/>
    <property type="project" value="UniProtKB-SubCell"/>
</dbReference>
<evidence type="ECO:0000313" key="13">
    <source>
        <dbReference type="Proteomes" id="UP000590564"/>
    </source>
</evidence>
<evidence type="ECO:0000313" key="8">
    <source>
        <dbReference type="EMBL" id="AVB76695.1"/>
    </source>
</evidence>
<evidence type="ECO:0000313" key="10">
    <source>
        <dbReference type="EMBL" id="MBB6496791.1"/>
    </source>
</evidence>
<protein>
    <recommendedName>
        <fullName evidence="14">Lysylphosphatidylglycerol synthase-like protein</fullName>
    </recommendedName>
</protein>
<keyword evidence="3" id="KW-1003">Cell membrane</keyword>
<feature type="transmembrane region" description="Helical" evidence="7">
    <location>
        <begin position="221"/>
        <end position="239"/>
    </location>
</feature>
<dbReference type="GeneID" id="36102402"/>
<reference evidence="11" key="1">
    <citation type="journal article" date="2018" name="Genome Announc.">
        <title>Complete Genome Sequence of the Methanococcus maripaludis Type Strain JJ (DSM 2067), a Model for Selenoprotein Synthesis in Archaea.</title>
        <authorList>
            <person name="Poehlein A."/>
            <person name="Heym D."/>
            <person name="Quitzke V."/>
            <person name="Fersch J."/>
            <person name="Daniel R."/>
            <person name="Rother M."/>
        </authorList>
    </citation>
    <scope>NUCLEOTIDE SEQUENCE [LARGE SCALE GENOMIC DNA]</scope>
    <source>
        <strain evidence="11">DSM 2067</strain>
    </source>
</reference>
<dbReference type="Proteomes" id="UP000567099">
    <property type="component" value="Unassembled WGS sequence"/>
</dbReference>
<dbReference type="AlphaFoldDB" id="A0A2L1CBG6"/>
<comment type="similarity">
    <text evidence="2">Belongs to the UPF0104 family.</text>
</comment>
<reference evidence="8" key="2">
    <citation type="submission" date="2018-02" db="EMBL/GenBank/DDBJ databases">
        <title>Complete genome sequence of the Methanococcus maripaludis type strain JJ (DSM 2067), a model for selenoprotein synthesis in Archaea.</title>
        <authorList>
            <person name="Poehlein A."/>
            <person name="Heym D."/>
            <person name="Quitzke V."/>
            <person name="Fersch J."/>
            <person name="Daniel R."/>
            <person name="Rother M."/>
        </authorList>
    </citation>
    <scope>NUCLEOTIDE SEQUENCE [LARGE SCALE GENOMIC DNA]</scope>
    <source>
        <strain evidence="8">DSM 2067</strain>
    </source>
</reference>
<dbReference type="NCBIfam" id="TIGR00374">
    <property type="entry name" value="flippase-like domain"/>
    <property type="match status" value="1"/>
</dbReference>
<proteinExistence type="inferred from homology"/>
<name>A0A2L1CBG6_METMI</name>
<feature type="transmembrane region" description="Helical" evidence="7">
    <location>
        <begin position="310"/>
        <end position="327"/>
    </location>
</feature>
<dbReference type="EMBL" id="JACDUO010000001">
    <property type="protein sequence ID" value="MBA2863204.1"/>
    <property type="molecule type" value="Genomic_DNA"/>
</dbReference>
<dbReference type="PANTHER" id="PTHR39087">
    <property type="entry name" value="UPF0104 MEMBRANE PROTEIN MJ1595"/>
    <property type="match status" value="1"/>
</dbReference>
<feature type="transmembrane region" description="Helical" evidence="7">
    <location>
        <begin position="12"/>
        <end position="31"/>
    </location>
</feature>
<evidence type="ECO:0000313" key="12">
    <source>
        <dbReference type="Proteomes" id="UP000567099"/>
    </source>
</evidence>
<gene>
    <name evidence="9" type="ORF">HNP94_000204</name>
    <name evidence="10" type="ORF">HNP96_000812</name>
    <name evidence="8" type="ORF">MMJJ_13160</name>
</gene>
<feature type="transmembrane region" description="Helical" evidence="7">
    <location>
        <begin position="133"/>
        <end position="152"/>
    </location>
</feature>
<evidence type="ECO:0000256" key="7">
    <source>
        <dbReference type="SAM" id="Phobius"/>
    </source>
</evidence>
<dbReference type="RefSeq" id="WP_104838155.1">
    <property type="nucleotide sequence ID" value="NZ_CP026606.1"/>
</dbReference>
<dbReference type="Pfam" id="PF03706">
    <property type="entry name" value="LPG_synthase_TM"/>
    <property type="match status" value="1"/>
</dbReference>
<dbReference type="KEGG" id="mmad:MMJJ_13160"/>
<evidence type="ECO:0008006" key="14">
    <source>
        <dbReference type="Google" id="ProtNLM"/>
    </source>
</evidence>
<evidence type="ECO:0000256" key="3">
    <source>
        <dbReference type="ARBA" id="ARBA00022475"/>
    </source>
</evidence>